<feature type="transmembrane region" description="Helical" evidence="6">
    <location>
        <begin position="32"/>
        <end position="53"/>
    </location>
</feature>
<sequence length="216" mass="23138">MIHLRRYPVADCCASKGSELERLARQAEQRRVLVLVLALNAAMFLVEFTAGLIAGSAALMADSADMFGDASVYALSLYALDRSDRWKAGAAMAKGLFILGLGLAVLIEIGVRLQTGVPPRSTLMLLFGGLALVVNLFCLRLIWRFRSLDMNMSSAVECSRNDVIANSGVLLAAGAVAVTGSFWPDIIVASVIAVLFLRSATRVIAEAWPALRRVPG</sequence>
<dbReference type="EMBL" id="QFFF01000001">
    <property type="protein sequence ID" value="PWG01513.1"/>
    <property type="molecule type" value="Genomic_DNA"/>
</dbReference>
<dbReference type="Pfam" id="PF01545">
    <property type="entry name" value="Cation_efflux"/>
    <property type="match status" value="1"/>
</dbReference>
<keyword evidence="3" id="KW-0813">Transport</keyword>
<comment type="caution">
    <text evidence="8">The sequence shown here is derived from an EMBL/GenBank/DDBJ whole genome shotgun (WGS) entry which is preliminary data.</text>
</comment>
<dbReference type="AlphaFoldDB" id="A0A2U2IZJ2"/>
<evidence type="ECO:0000256" key="6">
    <source>
        <dbReference type="SAM" id="Phobius"/>
    </source>
</evidence>
<dbReference type="InterPro" id="IPR050681">
    <property type="entry name" value="CDF/SLC30A"/>
</dbReference>
<keyword evidence="3" id="KW-0406">Ion transport</keyword>
<dbReference type="OrthoDB" id="9799649at2"/>
<gene>
    <name evidence="8" type="ORF">DF286_00490</name>
</gene>
<dbReference type="Gene3D" id="1.20.1510.10">
    <property type="entry name" value="Cation efflux protein transmembrane domain"/>
    <property type="match status" value="1"/>
</dbReference>
<evidence type="ECO:0000256" key="1">
    <source>
        <dbReference type="ARBA" id="ARBA00004141"/>
    </source>
</evidence>
<keyword evidence="3" id="KW-0862">Zinc</keyword>
<dbReference type="GO" id="GO:0005886">
    <property type="term" value="C:plasma membrane"/>
    <property type="evidence" value="ECO:0007669"/>
    <property type="project" value="TreeGrafter"/>
</dbReference>
<feature type="transmembrane region" description="Helical" evidence="6">
    <location>
        <begin position="186"/>
        <end position="205"/>
    </location>
</feature>
<keyword evidence="4 6" id="KW-1133">Transmembrane helix</keyword>
<evidence type="ECO:0000313" key="8">
    <source>
        <dbReference type="EMBL" id="PWG01513.1"/>
    </source>
</evidence>
<dbReference type="GO" id="GO:0005385">
    <property type="term" value="F:zinc ion transmembrane transporter activity"/>
    <property type="evidence" value="ECO:0007669"/>
    <property type="project" value="TreeGrafter"/>
</dbReference>
<evidence type="ECO:0000313" key="9">
    <source>
        <dbReference type="Proteomes" id="UP000245916"/>
    </source>
</evidence>
<dbReference type="PANTHER" id="PTHR11562">
    <property type="entry name" value="CATION EFFLUX PROTEIN/ ZINC TRANSPORTER"/>
    <property type="match status" value="1"/>
</dbReference>
<protein>
    <submittedName>
        <fullName evidence="8">Cation transporter</fullName>
    </submittedName>
</protein>
<dbReference type="SUPFAM" id="SSF161111">
    <property type="entry name" value="Cation efflux protein transmembrane domain-like"/>
    <property type="match status" value="1"/>
</dbReference>
<evidence type="ECO:0000256" key="4">
    <source>
        <dbReference type="ARBA" id="ARBA00022989"/>
    </source>
</evidence>
<dbReference type="InterPro" id="IPR027469">
    <property type="entry name" value="Cation_efflux_TMD_sf"/>
</dbReference>
<keyword evidence="9" id="KW-1185">Reference proteome</keyword>
<name>A0A2U2IZJ2_9SPHN</name>
<feature type="transmembrane region" description="Helical" evidence="6">
    <location>
        <begin position="92"/>
        <end position="111"/>
    </location>
</feature>
<comment type="subcellular location">
    <subcellularLocation>
        <location evidence="1">Membrane</location>
        <topology evidence="1">Multi-pass membrane protein</topology>
    </subcellularLocation>
</comment>
<accession>A0A2U2IZJ2</accession>
<evidence type="ECO:0000259" key="7">
    <source>
        <dbReference type="Pfam" id="PF01545"/>
    </source>
</evidence>
<dbReference type="PANTHER" id="PTHR11562:SF17">
    <property type="entry name" value="RE54080P-RELATED"/>
    <property type="match status" value="1"/>
</dbReference>
<dbReference type="InterPro" id="IPR058533">
    <property type="entry name" value="Cation_efflux_TM"/>
</dbReference>
<evidence type="ECO:0000256" key="3">
    <source>
        <dbReference type="ARBA" id="ARBA00022906"/>
    </source>
</evidence>
<proteinExistence type="predicted"/>
<feature type="domain" description="Cation efflux protein transmembrane" evidence="7">
    <location>
        <begin position="33"/>
        <end position="209"/>
    </location>
</feature>
<evidence type="ECO:0000256" key="5">
    <source>
        <dbReference type="ARBA" id="ARBA00023136"/>
    </source>
</evidence>
<reference evidence="8 9" key="1">
    <citation type="submission" date="2018-05" db="EMBL/GenBank/DDBJ databases">
        <title>Genome of Sphingosinicella humi QZX222.</title>
        <authorList>
            <person name="Qiao Z."/>
            <person name="Wang G."/>
        </authorList>
    </citation>
    <scope>NUCLEOTIDE SEQUENCE [LARGE SCALE GENOMIC DNA]</scope>
    <source>
        <strain evidence="8 9">QZX222</strain>
    </source>
</reference>
<evidence type="ECO:0000256" key="2">
    <source>
        <dbReference type="ARBA" id="ARBA00022692"/>
    </source>
</evidence>
<keyword evidence="3" id="KW-0864">Zinc transport</keyword>
<feature type="transmembrane region" description="Helical" evidence="6">
    <location>
        <begin position="123"/>
        <end position="143"/>
    </location>
</feature>
<organism evidence="8 9">
    <name type="scientific">Allosphingosinicella humi</name>
    <dbReference type="NCBI Taxonomy" id="2068657"/>
    <lineage>
        <taxon>Bacteria</taxon>
        <taxon>Pseudomonadati</taxon>
        <taxon>Pseudomonadota</taxon>
        <taxon>Alphaproteobacteria</taxon>
        <taxon>Sphingomonadales</taxon>
        <taxon>Sphingomonadaceae</taxon>
        <taxon>Allosphingosinicella</taxon>
    </lineage>
</organism>
<keyword evidence="2 6" id="KW-0812">Transmembrane</keyword>
<keyword evidence="5 6" id="KW-0472">Membrane</keyword>
<dbReference type="Proteomes" id="UP000245916">
    <property type="component" value="Unassembled WGS sequence"/>
</dbReference>